<dbReference type="SUPFAM" id="SSF48403">
    <property type="entry name" value="Ankyrin repeat"/>
    <property type="match status" value="1"/>
</dbReference>
<reference evidence="4" key="1">
    <citation type="submission" date="2020-11" db="EMBL/GenBank/DDBJ databases">
        <authorList>
            <person name="Tran Van P."/>
        </authorList>
    </citation>
    <scope>NUCLEOTIDE SEQUENCE</scope>
</reference>
<dbReference type="OrthoDB" id="10021675at2759"/>
<dbReference type="PANTHER" id="PTHR24139:SF34">
    <property type="entry name" value="85_88 KDA CALCIUM-INDEPENDENT PHOSPHOLIPASE A2"/>
    <property type="match status" value="1"/>
</dbReference>
<dbReference type="InterPro" id="IPR002110">
    <property type="entry name" value="Ankyrin_rpt"/>
</dbReference>
<dbReference type="SMART" id="SM00248">
    <property type="entry name" value="ANK"/>
    <property type="match status" value="3"/>
</dbReference>
<organism evidence="4">
    <name type="scientific">Notodromas monacha</name>
    <dbReference type="NCBI Taxonomy" id="399045"/>
    <lineage>
        <taxon>Eukaryota</taxon>
        <taxon>Metazoa</taxon>
        <taxon>Ecdysozoa</taxon>
        <taxon>Arthropoda</taxon>
        <taxon>Crustacea</taxon>
        <taxon>Oligostraca</taxon>
        <taxon>Ostracoda</taxon>
        <taxon>Podocopa</taxon>
        <taxon>Podocopida</taxon>
        <taxon>Cypridocopina</taxon>
        <taxon>Cypridoidea</taxon>
        <taxon>Cyprididae</taxon>
        <taxon>Notodromas</taxon>
    </lineage>
</organism>
<dbReference type="InterPro" id="IPR036770">
    <property type="entry name" value="Ankyrin_rpt-contain_sf"/>
</dbReference>
<keyword evidence="2" id="KW-0040">ANK repeat</keyword>
<evidence type="ECO:0000256" key="3">
    <source>
        <dbReference type="SAM" id="MobiDB-lite"/>
    </source>
</evidence>
<feature type="compositionally biased region" description="Pro residues" evidence="3">
    <location>
        <begin position="329"/>
        <end position="338"/>
    </location>
</feature>
<feature type="repeat" description="ANK" evidence="2">
    <location>
        <begin position="262"/>
        <end position="294"/>
    </location>
</feature>
<dbReference type="GO" id="GO:0052816">
    <property type="term" value="F:long-chain fatty acyl-CoA hydrolase activity"/>
    <property type="evidence" value="ECO:0007669"/>
    <property type="project" value="TreeGrafter"/>
</dbReference>
<proteinExistence type="predicted"/>
<dbReference type="EMBL" id="CAJPEX010000742">
    <property type="protein sequence ID" value="CAG0917044.1"/>
    <property type="molecule type" value="Genomic_DNA"/>
</dbReference>
<dbReference type="Gene3D" id="1.25.40.20">
    <property type="entry name" value="Ankyrin repeat-containing domain"/>
    <property type="match status" value="1"/>
</dbReference>
<dbReference type="GO" id="GO:2000304">
    <property type="term" value="P:positive regulation of ceramide biosynthetic process"/>
    <property type="evidence" value="ECO:0007669"/>
    <property type="project" value="TreeGrafter"/>
</dbReference>
<dbReference type="AlphaFoldDB" id="A0A7R9GC28"/>
<evidence type="ECO:0000256" key="1">
    <source>
        <dbReference type="ARBA" id="ARBA00022801"/>
    </source>
</evidence>
<feature type="region of interest" description="Disordered" evidence="3">
    <location>
        <begin position="319"/>
        <end position="340"/>
    </location>
</feature>
<protein>
    <submittedName>
        <fullName evidence="4">Uncharacterized protein</fullName>
    </submittedName>
</protein>
<evidence type="ECO:0000313" key="4">
    <source>
        <dbReference type="EMBL" id="CAD7276892.1"/>
    </source>
</evidence>
<dbReference type="Proteomes" id="UP000678499">
    <property type="component" value="Unassembled WGS sequence"/>
</dbReference>
<name>A0A7R9GC28_9CRUS</name>
<dbReference type="GO" id="GO:0005739">
    <property type="term" value="C:mitochondrion"/>
    <property type="evidence" value="ECO:0007669"/>
    <property type="project" value="TreeGrafter"/>
</dbReference>
<keyword evidence="5" id="KW-1185">Reference proteome</keyword>
<sequence length="392" mass="42604">MSLLSSVINRLCRGQPDSPFQVVEMKEHAYADRLVRMREDCLVLYASIPNAGGSNNETVVVAATDPSTTGAVGAASSGTTTTTTSSMIAAPVQPPVLYEVVLHKPIHAKDGWKAFSLVRVHEEQVAEAEFNLYKTKFPILMAGYPGLFTVRFLERMLELIHKHPTWTLAHLAAEMDVPEAFSLPAVQAMINEQDEDSECALHVAVKRQSLRSVEAMMTCEPRLDVRDSKGSTVFHMAALSNERIIATLARADSPAVNTTNDAGYSPLHLACMADKPECVKALLVCGADVNSMAIRPPGDYKPIDSHGPAAHEPRLVVDLTGPKSNRSTPSPPPTPPPALTAKDILTQYPRQFDNTLEICEVLVVILAGVFIEKFASTLFWGGKLSLCVSAFW</sequence>
<dbReference type="EMBL" id="OA882779">
    <property type="protein sequence ID" value="CAD7276892.1"/>
    <property type="molecule type" value="Genomic_DNA"/>
</dbReference>
<dbReference type="GO" id="GO:0047499">
    <property type="term" value="F:calcium-independent phospholipase A2 activity"/>
    <property type="evidence" value="ECO:0007669"/>
    <property type="project" value="InterPro"/>
</dbReference>
<dbReference type="InterPro" id="IPR047148">
    <property type="entry name" value="PLPL9"/>
</dbReference>
<dbReference type="PROSITE" id="PS50297">
    <property type="entry name" value="ANK_REP_REGION"/>
    <property type="match status" value="1"/>
</dbReference>
<evidence type="ECO:0000313" key="5">
    <source>
        <dbReference type="Proteomes" id="UP000678499"/>
    </source>
</evidence>
<evidence type="ECO:0000256" key="2">
    <source>
        <dbReference type="PROSITE-ProRule" id="PRU00023"/>
    </source>
</evidence>
<dbReference type="PANTHER" id="PTHR24139">
    <property type="entry name" value="CALCIUM-INDEPENDENT PHOSPHOLIPASE A2"/>
    <property type="match status" value="1"/>
</dbReference>
<accession>A0A7R9GC28</accession>
<keyword evidence="1" id="KW-0378">Hydrolase</keyword>
<dbReference type="PROSITE" id="PS50088">
    <property type="entry name" value="ANK_REPEAT"/>
    <property type="match status" value="1"/>
</dbReference>
<gene>
    <name evidence="4" type="ORF">NMOB1V02_LOCUS4640</name>
</gene>
<dbReference type="Pfam" id="PF12796">
    <property type="entry name" value="Ank_2"/>
    <property type="match status" value="1"/>
</dbReference>